<evidence type="ECO:0000313" key="1">
    <source>
        <dbReference type="EMBL" id="TGN28433.1"/>
    </source>
</evidence>
<dbReference type="InterPro" id="IPR024524">
    <property type="entry name" value="DUF3800"/>
</dbReference>
<sequence length="213" mass="25193">MDIKIVLDESGNFGKDGDYIVVGGLQVSNGKSIQNFMKKQELKFQKMYPGDFAEKEIKHNNSYPAMKHHYINKIVEKSDKIHYCVSNKRNCDQKMLDDENILYNYMVFRIVKRVIMQNPSLQKLSLLLDERTTKITRRDSLVDYLKGKIYFDLERPDVELMVYMEDSENSRLIQAADFIAGCVHHYYTHNNNLCYNLIKSKLDCKYHYPYNNF</sequence>
<comment type="caution">
    <text evidence="1">The sequence shown here is derived from an EMBL/GenBank/DDBJ whole genome shotgun (WGS) entry which is preliminary data.</text>
</comment>
<keyword evidence="2" id="KW-1185">Reference proteome</keyword>
<dbReference type="AlphaFoldDB" id="A0A4Z1B454"/>
<evidence type="ECO:0000313" key="2">
    <source>
        <dbReference type="Proteomes" id="UP000297459"/>
    </source>
</evidence>
<organism evidence="1 2">
    <name type="scientific">Staphylococcus pragensis</name>
    <dbReference type="NCBI Taxonomy" id="1611836"/>
    <lineage>
        <taxon>Bacteria</taxon>
        <taxon>Bacillati</taxon>
        <taxon>Bacillota</taxon>
        <taxon>Bacilli</taxon>
        <taxon>Bacillales</taxon>
        <taxon>Staphylococcaceae</taxon>
        <taxon>Staphylococcus</taxon>
    </lineage>
</organism>
<gene>
    <name evidence="1" type="ORF">E2558_02035</name>
</gene>
<dbReference type="Proteomes" id="UP000297459">
    <property type="component" value="Unassembled WGS sequence"/>
</dbReference>
<dbReference type="Pfam" id="PF12686">
    <property type="entry name" value="DUF3800"/>
    <property type="match status" value="1"/>
</dbReference>
<dbReference type="RefSeq" id="WP_107609818.1">
    <property type="nucleotide sequence ID" value="NZ_BMCY01000001.1"/>
</dbReference>
<name>A0A4Z1B454_9STAP</name>
<dbReference type="EMBL" id="SRPJ01000001">
    <property type="protein sequence ID" value="TGN28433.1"/>
    <property type="molecule type" value="Genomic_DNA"/>
</dbReference>
<proteinExistence type="predicted"/>
<protein>
    <submittedName>
        <fullName evidence="1">DUF3800 domain-containing protein</fullName>
    </submittedName>
</protein>
<reference evidence="1 2" key="1">
    <citation type="submission" date="2019-04" db="EMBL/GenBank/DDBJ databases">
        <title>Genomic characterization of Staphylococcus petrasii strains.</title>
        <authorList>
            <person name="Vrbovska V."/>
            <person name="Kovarovic V."/>
            <person name="Maslanova I."/>
            <person name="Indrakova A."/>
            <person name="Petras P."/>
            <person name="Sedo O."/>
            <person name="Svec P."/>
            <person name="Fisarova L."/>
            <person name="Sedlacek I."/>
            <person name="Doskar J."/>
            <person name="Pantucek R."/>
        </authorList>
    </citation>
    <scope>NUCLEOTIDE SEQUENCE [LARGE SCALE GENOMIC DNA]</scope>
    <source>
        <strain evidence="1 2">CCM 8529</strain>
    </source>
</reference>
<accession>A0A4Z1B454</accession>